<dbReference type="GO" id="GO:0016971">
    <property type="term" value="F:flavin-dependent sulfhydryl oxidase activity"/>
    <property type="evidence" value="ECO:0007669"/>
    <property type="project" value="InterPro"/>
</dbReference>
<evidence type="ECO:0000256" key="5">
    <source>
        <dbReference type="ARBA" id="ARBA00022827"/>
    </source>
</evidence>
<dbReference type="FunFam" id="1.20.120.310:FF:000003">
    <property type="entry name" value="Sulfhydryl oxidase"/>
    <property type="match status" value="1"/>
</dbReference>
<dbReference type="EC" id="1.8.3.2" evidence="3"/>
<dbReference type="OrthoDB" id="17199at2759"/>
<dbReference type="InterPro" id="IPR017905">
    <property type="entry name" value="ERV/ALR_sulphydryl_oxidase"/>
</dbReference>
<comment type="caution">
    <text evidence="13">The sequence shown here is derived from an EMBL/GenBank/DDBJ whole genome shotgun (WGS) entry which is preliminary data.</text>
</comment>
<comment type="catalytic activity">
    <reaction evidence="9">
        <text>2 R'C(R)SH + O2 = R'C(R)S-S(R)CR' + H2O2</text>
        <dbReference type="Rhea" id="RHEA:17357"/>
        <dbReference type="ChEBI" id="CHEBI:15379"/>
        <dbReference type="ChEBI" id="CHEBI:16240"/>
        <dbReference type="ChEBI" id="CHEBI:16520"/>
        <dbReference type="ChEBI" id="CHEBI:17412"/>
        <dbReference type="EC" id="1.8.3.2"/>
    </reaction>
</comment>
<evidence type="ECO:0000256" key="6">
    <source>
        <dbReference type="ARBA" id="ARBA00023002"/>
    </source>
</evidence>
<dbReference type="PANTHER" id="PTHR12645:SF0">
    <property type="entry name" value="FAD-LINKED SULFHYDRYL OXIDASE ALR"/>
    <property type="match status" value="1"/>
</dbReference>
<comment type="cofactor">
    <cofactor evidence="1">
        <name>FAD</name>
        <dbReference type="ChEBI" id="CHEBI:57692"/>
    </cofactor>
</comment>
<keyword evidence="14" id="KW-1185">Reference proteome</keyword>
<dbReference type="EMBL" id="CAJVCH010570858">
    <property type="protein sequence ID" value="CAG7836048.1"/>
    <property type="molecule type" value="Genomic_DNA"/>
</dbReference>
<organism evidence="13 14">
    <name type="scientific">Allacma fusca</name>
    <dbReference type="NCBI Taxonomy" id="39272"/>
    <lineage>
        <taxon>Eukaryota</taxon>
        <taxon>Metazoa</taxon>
        <taxon>Ecdysozoa</taxon>
        <taxon>Arthropoda</taxon>
        <taxon>Hexapoda</taxon>
        <taxon>Collembola</taxon>
        <taxon>Symphypleona</taxon>
        <taxon>Sminthuridae</taxon>
        <taxon>Allacma</taxon>
    </lineage>
</organism>
<reference evidence="13" key="1">
    <citation type="submission" date="2021-06" db="EMBL/GenBank/DDBJ databases">
        <authorList>
            <person name="Hodson N. C."/>
            <person name="Mongue J. A."/>
            <person name="Jaron S. K."/>
        </authorList>
    </citation>
    <scope>NUCLEOTIDE SEQUENCE</scope>
</reference>
<evidence type="ECO:0000313" key="14">
    <source>
        <dbReference type="Proteomes" id="UP000708208"/>
    </source>
</evidence>
<evidence type="ECO:0000256" key="9">
    <source>
        <dbReference type="ARBA" id="ARBA00048864"/>
    </source>
</evidence>
<keyword evidence="5" id="KW-0274">FAD</keyword>
<keyword evidence="8" id="KW-1015">Disulfide bond</keyword>
<dbReference type="Proteomes" id="UP000708208">
    <property type="component" value="Unassembled WGS sequence"/>
</dbReference>
<keyword evidence="6" id="KW-0560">Oxidoreductase</keyword>
<feature type="domain" description="ERV/ALR sulfhydryl oxidase" evidence="12">
    <location>
        <begin position="54"/>
        <end position="154"/>
    </location>
</feature>
<evidence type="ECO:0000259" key="12">
    <source>
        <dbReference type="PROSITE" id="PS51324"/>
    </source>
</evidence>
<evidence type="ECO:0000256" key="10">
    <source>
        <dbReference type="ARBA" id="ARBA00068014"/>
    </source>
</evidence>
<dbReference type="AlphaFoldDB" id="A0A8J2LQ93"/>
<evidence type="ECO:0000256" key="3">
    <source>
        <dbReference type="ARBA" id="ARBA00012512"/>
    </source>
</evidence>
<gene>
    <name evidence="13" type="ORF">AFUS01_LOCUS45336</name>
</gene>
<dbReference type="Pfam" id="PF04777">
    <property type="entry name" value="Evr1_Alr"/>
    <property type="match status" value="1"/>
</dbReference>
<dbReference type="GO" id="GO:0005758">
    <property type="term" value="C:mitochondrial intermembrane space"/>
    <property type="evidence" value="ECO:0007669"/>
    <property type="project" value="UniProtKB-SubCell"/>
</dbReference>
<evidence type="ECO:0000256" key="1">
    <source>
        <dbReference type="ARBA" id="ARBA00001974"/>
    </source>
</evidence>
<evidence type="ECO:0000256" key="4">
    <source>
        <dbReference type="ARBA" id="ARBA00022630"/>
    </source>
</evidence>
<evidence type="ECO:0000256" key="8">
    <source>
        <dbReference type="ARBA" id="ARBA00023157"/>
    </source>
</evidence>
<name>A0A8J2LQ93_9HEXA</name>
<proteinExistence type="predicted"/>
<evidence type="ECO:0000256" key="11">
    <source>
        <dbReference type="ARBA" id="ARBA00082538"/>
    </source>
</evidence>
<evidence type="ECO:0000256" key="7">
    <source>
        <dbReference type="ARBA" id="ARBA00023128"/>
    </source>
</evidence>
<comment type="subcellular location">
    <subcellularLocation>
        <location evidence="2">Mitochondrion intermembrane space</location>
    </subcellularLocation>
</comment>
<accession>A0A8J2LQ93</accession>
<dbReference type="PROSITE" id="PS51324">
    <property type="entry name" value="ERV_ALR"/>
    <property type="match status" value="1"/>
</dbReference>
<dbReference type="GO" id="GO:0050660">
    <property type="term" value="F:flavin adenine dinucleotide binding"/>
    <property type="evidence" value="ECO:0007669"/>
    <property type="project" value="TreeGrafter"/>
</dbReference>
<evidence type="ECO:0000256" key="2">
    <source>
        <dbReference type="ARBA" id="ARBA00004569"/>
    </source>
</evidence>
<dbReference type="PANTHER" id="PTHR12645">
    <property type="entry name" value="ALR/ERV"/>
    <property type="match status" value="1"/>
</dbReference>
<dbReference type="InterPro" id="IPR039799">
    <property type="entry name" value="ALR/ERV"/>
</dbReference>
<keyword evidence="7" id="KW-0496">Mitochondrion</keyword>
<evidence type="ECO:0000313" key="13">
    <source>
        <dbReference type="EMBL" id="CAG7836048.1"/>
    </source>
</evidence>
<protein>
    <recommendedName>
        <fullName evidence="10">FAD-linked sulfhydryl oxidase ALR</fullName>
        <ecNumber evidence="3">1.8.3.2</ecNumber>
    </recommendedName>
    <alternativeName>
        <fullName evidence="11">Augmenter of liver regeneration</fullName>
    </alternativeName>
</protein>
<sequence length="164" mass="18787">MDNFNAFGGGGNNENQKPCRACTDFKSWVKLKNKDVNVTQQEASLKESVDSSKCPLDKDELGHNTWSLLHTMAAYFPEKPSPMQQKEMSAFMKLFSKYYPCDHCARDFRESIATNPPETQTRSAFAKWLCQMHNEVNRKLGKEEFNCELVDERWKDGWADGSCG</sequence>
<keyword evidence="4" id="KW-0285">Flavoprotein</keyword>